<accession>A0AAU7DNK6</accession>
<reference evidence="1" key="1">
    <citation type="submission" date="2023-03" db="EMBL/GenBank/DDBJ databases">
        <title>Edaphobacter sp.</title>
        <authorList>
            <person name="Huber K.J."/>
            <person name="Papendorf J."/>
            <person name="Pilke C."/>
            <person name="Bunk B."/>
            <person name="Sproeer C."/>
            <person name="Pester M."/>
        </authorList>
    </citation>
    <scope>NUCLEOTIDE SEQUENCE</scope>
    <source>
        <strain evidence="1">DSM 110680</strain>
    </source>
</reference>
<evidence type="ECO:0000313" key="1">
    <source>
        <dbReference type="EMBL" id="XBH18986.1"/>
    </source>
</evidence>
<dbReference type="PANTHER" id="PTHR30348:SF4">
    <property type="entry name" value="DUF72 DOMAIN-CONTAINING PROTEIN"/>
    <property type="match status" value="1"/>
</dbReference>
<dbReference type="AlphaFoldDB" id="A0AAU7DNK6"/>
<dbReference type="SUPFAM" id="SSF117396">
    <property type="entry name" value="TM1631-like"/>
    <property type="match status" value="1"/>
</dbReference>
<dbReference type="InterPro" id="IPR002763">
    <property type="entry name" value="DUF72"/>
</dbReference>
<dbReference type="EMBL" id="CP121196">
    <property type="protein sequence ID" value="XBH18986.1"/>
    <property type="molecule type" value="Genomic_DNA"/>
</dbReference>
<gene>
    <name evidence="1" type="ORF">P8935_06635</name>
</gene>
<name>A0AAU7DNK6_9BACT</name>
<organism evidence="1">
    <name type="scientific">Telmatobacter sp. DSM 110680</name>
    <dbReference type="NCBI Taxonomy" id="3036704"/>
    <lineage>
        <taxon>Bacteria</taxon>
        <taxon>Pseudomonadati</taxon>
        <taxon>Acidobacteriota</taxon>
        <taxon>Terriglobia</taxon>
        <taxon>Terriglobales</taxon>
        <taxon>Acidobacteriaceae</taxon>
        <taxon>Telmatobacter</taxon>
    </lineage>
</organism>
<dbReference type="Pfam" id="PF01904">
    <property type="entry name" value="DUF72"/>
    <property type="match status" value="1"/>
</dbReference>
<dbReference type="Gene3D" id="3.20.20.410">
    <property type="entry name" value="Protein of unknown function UPF0759"/>
    <property type="match status" value="1"/>
</dbReference>
<dbReference type="InterPro" id="IPR036520">
    <property type="entry name" value="UPF0759_sf"/>
</dbReference>
<protein>
    <submittedName>
        <fullName evidence="1">DUF72 domain-containing protein</fullName>
    </submittedName>
</protein>
<sequence length="295" mass="34209">MSQQAQIRIGMAGWRYDEWRGTFYPEDLTQKRELEYASRQLNSLELNGTFYSTQRPKSFQSWSKETPDDFVFSIKGSQFITHVRKLENVETALANFLAQGMLSLGAKFGPILWQLPPNFSIDLKRLETFFKLLPRTHKQAAAYGRQRDEWMASRSWLEVEEDLPLHHAVEVRHKSFAVPEYISLLRENNIALVVADTVKWPCMMDTTADIVYCRLHGNEKLYPNGYTTDAIDLWARRVIAWSCGEEVSDGTRIHPDPGPKRDSRDVFVYFDDDNKVRAPFDAMSLSERIKEMNGE</sequence>
<dbReference type="RefSeq" id="WP_348264202.1">
    <property type="nucleotide sequence ID" value="NZ_CP121196.1"/>
</dbReference>
<proteinExistence type="predicted"/>
<dbReference type="PANTHER" id="PTHR30348">
    <property type="entry name" value="UNCHARACTERIZED PROTEIN YECE"/>
    <property type="match status" value="1"/>
</dbReference>